<dbReference type="InterPro" id="IPR006685">
    <property type="entry name" value="MscS_channel_2nd"/>
</dbReference>
<dbReference type="Pfam" id="PF21082">
    <property type="entry name" value="MS_channel_3rd"/>
    <property type="match status" value="1"/>
</dbReference>
<keyword evidence="4 7" id="KW-0812">Transmembrane</keyword>
<dbReference type="InterPro" id="IPR045275">
    <property type="entry name" value="MscS_archaea/bacteria_type"/>
</dbReference>
<evidence type="ECO:0000256" key="3">
    <source>
        <dbReference type="ARBA" id="ARBA00022475"/>
    </source>
</evidence>
<dbReference type="InterPro" id="IPR010920">
    <property type="entry name" value="LSM_dom_sf"/>
</dbReference>
<dbReference type="GO" id="GO:0008381">
    <property type="term" value="F:mechanosensitive monoatomic ion channel activity"/>
    <property type="evidence" value="ECO:0007669"/>
    <property type="project" value="InterPro"/>
</dbReference>
<dbReference type="Gene3D" id="3.30.70.100">
    <property type="match status" value="1"/>
</dbReference>
<reference evidence="12 13" key="1">
    <citation type="journal article" date="1992" name="Int. J. Syst. Bacteriol.">
        <title>Sphingobacterium antarcticus sp. nov. a Psychrotrophic Bacterium from the Soils of Schirmacher Oasis, Antarctica.</title>
        <authorList>
            <person name="Shivaji S."/>
            <person name="Ray M.K."/>
            <person name="Rao N.S."/>
            <person name="Saiserr L."/>
            <person name="Jagannadham M.V."/>
            <person name="Kumar G.S."/>
            <person name="Reddy G."/>
            <person name="Bhargava P.M."/>
        </authorList>
    </citation>
    <scope>NUCLEOTIDE SEQUENCE [LARGE SCALE GENOMIC DNA]</scope>
    <source>
        <strain evidence="12 13">4BY</strain>
    </source>
</reference>
<name>A0A081PKQ4_9SPHI</name>
<dbReference type="Gene3D" id="2.30.30.60">
    <property type="match status" value="1"/>
</dbReference>
<dbReference type="SUPFAM" id="SSF82689">
    <property type="entry name" value="Mechanosensitive channel protein MscS (YggB), C-terminal domain"/>
    <property type="match status" value="1"/>
</dbReference>
<dbReference type="InterPro" id="IPR023408">
    <property type="entry name" value="MscS_beta-dom_sf"/>
</dbReference>
<dbReference type="OrthoDB" id="9809206at2"/>
<comment type="subcellular location">
    <subcellularLocation>
        <location evidence="1">Cell membrane</location>
        <topology evidence="1">Multi-pass membrane protein</topology>
    </subcellularLocation>
</comment>
<dbReference type="Proteomes" id="UP000028007">
    <property type="component" value="Unassembled WGS sequence"/>
</dbReference>
<keyword evidence="5 7" id="KW-1133">Transmembrane helix</keyword>
<dbReference type="PANTHER" id="PTHR30221">
    <property type="entry name" value="SMALL-CONDUCTANCE MECHANOSENSITIVE CHANNEL"/>
    <property type="match status" value="1"/>
</dbReference>
<keyword evidence="13" id="KW-1185">Reference proteome</keyword>
<feature type="transmembrane region" description="Helical" evidence="7">
    <location>
        <begin position="320"/>
        <end position="342"/>
    </location>
</feature>
<proteinExistence type="inferred from homology"/>
<keyword evidence="6 7" id="KW-0472">Membrane</keyword>
<comment type="caution">
    <text evidence="12">The sequence shown here is derived from an EMBL/GenBank/DDBJ whole genome shotgun (WGS) entry which is preliminary data.</text>
</comment>
<feature type="transmembrane region" description="Helical" evidence="7">
    <location>
        <begin position="279"/>
        <end position="300"/>
    </location>
</feature>
<evidence type="ECO:0000259" key="10">
    <source>
        <dbReference type="Pfam" id="PF21082"/>
    </source>
</evidence>
<comment type="similarity">
    <text evidence="2">Belongs to the MscS (TC 1.A.23) family.</text>
</comment>
<feature type="chain" id="PRO_5001761934" evidence="8">
    <location>
        <begin position="22"/>
        <end position="612"/>
    </location>
</feature>
<protein>
    <submittedName>
        <fullName evidence="12">Transmembrane ion channel</fullName>
    </submittedName>
</protein>
<evidence type="ECO:0000256" key="8">
    <source>
        <dbReference type="SAM" id="SignalP"/>
    </source>
</evidence>
<evidence type="ECO:0000259" key="9">
    <source>
        <dbReference type="Pfam" id="PF00924"/>
    </source>
</evidence>
<keyword evidence="8" id="KW-0732">Signal</keyword>
<evidence type="ECO:0000256" key="5">
    <source>
        <dbReference type="ARBA" id="ARBA00022989"/>
    </source>
</evidence>
<evidence type="ECO:0000313" key="13">
    <source>
        <dbReference type="Proteomes" id="UP000028007"/>
    </source>
</evidence>
<dbReference type="InterPro" id="IPR049142">
    <property type="entry name" value="MS_channel_1st"/>
</dbReference>
<dbReference type="EMBL" id="JNFF01000019">
    <property type="protein sequence ID" value="KEQ31277.1"/>
    <property type="molecule type" value="Genomic_DNA"/>
</dbReference>
<keyword evidence="3" id="KW-1003">Cell membrane</keyword>
<dbReference type="Pfam" id="PF21088">
    <property type="entry name" value="MS_channel_1st"/>
    <property type="match status" value="1"/>
</dbReference>
<feature type="signal peptide" evidence="8">
    <location>
        <begin position="1"/>
        <end position="21"/>
    </location>
</feature>
<feature type="domain" description="Mechanosensitive ion channel transmembrane helices 2/3" evidence="11">
    <location>
        <begin position="376"/>
        <end position="417"/>
    </location>
</feature>
<dbReference type="RefSeq" id="WP_037438347.1">
    <property type="nucleotide sequence ID" value="NZ_JNFF01000019.1"/>
</dbReference>
<feature type="transmembrane region" description="Helical" evidence="7">
    <location>
        <begin position="217"/>
        <end position="238"/>
    </location>
</feature>
<evidence type="ECO:0000256" key="1">
    <source>
        <dbReference type="ARBA" id="ARBA00004651"/>
    </source>
</evidence>
<dbReference type="eggNOG" id="COG0668">
    <property type="taxonomic scope" value="Bacteria"/>
</dbReference>
<dbReference type="SUPFAM" id="SSF50182">
    <property type="entry name" value="Sm-like ribonucleoproteins"/>
    <property type="match status" value="1"/>
</dbReference>
<feature type="domain" description="Mechanosensitive ion channel MscS C-terminal" evidence="10">
    <location>
        <begin position="502"/>
        <end position="580"/>
    </location>
</feature>
<accession>A0A081PKQ4</accession>
<sequence>MHKYIFLPFIFIIVLSGNLSAQTPADSLKTESRRIDEARLIQEQQQQQIDSLVKIQLQAELKLASGNSSRTIELEQKLSAITRSDSLRKIEQFRKIADLKKTAPGYPVHLNQDTLFHIYTRTGSFTAAERAAAASRKIEKLYEDPFFNPDSIVISKNDDNYDLIYKDSEIIISVSGLDGLWFNKNNEQLAGEYKEQIKSGIIKEREAHSLVNWMKRIALVLLIIIVLGLIIAGINLLFRKTSIWLKSASTAFLDRLKFRNLRIFTPEHLERIFLRIVNIIRIIVIILIIYLSLPLLFSIFPETEKWTGTLLNWILSPLRIALAAIFHYFPNLFTILIIYFIFRYILRGIRYFFYEIKRKNITLRGFHEDWAIPTFNILRFVLYAFMLILIFPYLPGSGSPAFQGVSVFLGILISLGSSSAITNIVAGLVITYMRPFKIGDRVKIGEVTGDVIEKTMLVTRIKTIKNEDITVPNSMVLSSSTINYSNHAREDCDGLIIHYILTIGYEVPWKDVYELLIKAVLKTPYILSNPTPFVLQTSLDDFYISYQINAYTREPNKQAQIYSNLMENIQDTFNAAGIEILSPHYRAVRNGEELAVPPDFVPKESDKNSKKQ</sequence>
<evidence type="ECO:0000256" key="4">
    <source>
        <dbReference type="ARBA" id="ARBA00022692"/>
    </source>
</evidence>
<feature type="domain" description="Mechanosensitive ion channel MscS" evidence="9">
    <location>
        <begin position="421"/>
        <end position="485"/>
    </location>
</feature>
<dbReference type="InterPro" id="IPR011066">
    <property type="entry name" value="MscS_channel_C_sf"/>
</dbReference>
<dbReference type="Gene3D" id="1.10.287.1260">
    <property type="match status" value="1"/>
</dbReference>
<feature type="transmembrane region" description="Helical" evidence="7">
    <location>
        <begin position="377"/>
        <end position="395"/>
    </location>
</feature>
<evidence type="ECO:0000256" key="7">
    <source>
        <dbReference type="SAM" id="Phobius"/>
    </source>
</evidence>
<evidence type="ECO:0000259" key="11">
    <source>
        <dbReference type="Pfam" id="PF21088"/>
    </source>
</evidence>
<dbReference type="GO" id="GO:0005886">
    <property type="term" value="C:plasma membrane"/>
    <property type="evidence" value="ECO:0007669"/>
    <property type="project" value="UniProtKB-SubCell"/>
</dbReference>
<evidence type="ECO:0000256" key="2">
    <source>
        <dbReference type="ARBA" id="ARBA00008017"/>
    </source>
</evidence>
<feature type="transmembrane region" description="Helical" evidence="7">
    <location>
        <begin position="407"/>
        <end position="433"/>
    </location>
</feature>
<dbReference type="AlphaFoldDB" id="A0A081PKQ4"/>
<evidence type="ECO:0000313" key="12">
    <source>
        <dbReference type="EMBL" id="KEQ31277.1"/>
    </source>
</evidence>
<evidence type="ECO:0000256" key="6">
    <source>
        <dbReference type="ARBA" id="ARBA00023136"/>
    </source>
</evidence>
<dbReference type="InterPro" id="IPR049278">
    <property type="entry name" value="MS_channel_C"/>
</dbReference>
<dbReference type="Pfam" id="PF00924">
    <property type="entry name" value="MS_channel_2nd"/>
    <property type="match status" value="1"/>
</dbReference>
<gene>
    <name evidence="12" type="ORF">N180_03245</name>
</gene>
<organism evidence="12 13">
    <name type="scientific">Pedobacter antarcticus 4BY</name>
    <dbReference type="NCBI Taxonomy" id="1358423"/>
    <lineage>
        <taxon>Bacteria</taxon>
        <taxon>Pseudomonadati</taxon>
        <taxon>Bacteroidota</taxon>
        <taxon>Sphingobacteriia</taxon>
        <taxon>Sphingobacteriales</taxon>
        <taxon>Sphingobacteriaceae</taxon>
        <taxon>Pedobacter</taxon>
    </lineage>
</organism>
<dbReference type="PANTHER" id="PTHR30221:SF18">
    <property type="entry name" value="SLL0590 PROTEIN"/>
    <property type="match status" value="1"/>
</dbReference>